<dbReference type="InterPro" id="IPR036390">
    <property type="entry name" value="WH_DNA-bd_sf"/>
</dbReference>
<keyword evidence="2" id="KW-0132">Cell division</keyword>
<accession>A0ABW7C9H9</accession>
<keyword evidence="7" id="KW-1185">Reference proteome</keyword>
<evidence type="ECO:0000313" key="6">
    <source>
        <dbReference type="EMBL" id="MFG3817523.1"/>
    </source>
</evidence>
<dbReference type="InterPro" id="IPR036388">
    <property type="entry name" value="WH-like_DNA-bd_sf"/>
</dbReference>
<dbReference type="SUPFAM" id="SSF46785">
    <property type="entry name" value="Winged helix' DNA-binding domain"/>
    <property type="match status" value="2"/>
</dbReference>
<name>A0ABW7C9H9_9CYAN</name>
<dbReference type="PANTHER" id="PTHR34298:SF2">
    <property type="entry name" value="SEGREGATION AND CONDENSATION PROTEIN B"/>
    <property type="match status" value="1"/>
</dbReference>
<sequence length="220" mass="24497">MTNTKEDSPLSGLANSQTDLRANSLVSTIEAILYLKGQPLSLAEIADCAGCARDLAHEALLDLMNDYAQRDTALEVVELRKGCYTLQLRDRFQSLVERLIPADLGVAALRTLAVIALKGPLPMADLVDLRGSGAYQHVQELVERDFVKKRRYGRSSMVQVSEKFHRYFQLDVENQNSAQLELALNQLRSSLPPDEDAAEDPEDLENPEDLDRDSVDPDLD</sequence>
<gene>
    <name evidence="6" type="primary">scpB</name>
    <name evidence="6" type="ORF">VPK24_07730</name>
</gene>
<dbReference type="EMBL" id="JAZAQF010000044">
    <property type="protein sequence ID" value="MFG3817523.1"/>
    <property type="molecule type" value="Genomic_DNA"/>
</dbReference>
<keyword evidence="4" id="KW-0131">Cell cycle</keyword>
<evidence type="ECO:0000313" key="7">
    <source>
        <dbReference type="Proteomes" id="UP001604335"/>
    </source>
</evidence>
<dbReference type="PANTHER" id="PTHR34298">
    <property type="entry name" value="SEGREGATION AND CONDENSATION PROTEIN B"/>
    <property type="match status" value="1"/>
</dbReference>
<protein>
    <submittedName>
        <fullName evidence="6">SMC-Scp complex subunit ScpB</fullName>
    </submittedName>
</protein>
<comment type="caution">
    <text evidence="6">The sequence shown here is derived from an EMBL/GenBank/DDBJ whole genome shotgun (WGS) entry which is preliminary data.</text>
</comment>
<keyword evidence="3" id="KW-0159">Chromosome partition</keyword>
<evidence type="ECO:0000256" key="4">
    <source>
        <dbReference type="ARBA" id="ARBA00023306"/>
    </source>
</evidence>
<feature type="region of interest" description="Disordered" evidence="5">
    <location>
        <begin position="186"/>
        <end position="220"/>
    </location>
</feature>
<evidence type="ECO:0000256" key="5">
    <source>
        <dbReference type="SAM" id="MobiDB-lite"/>
    </source>
</evidence>
<reference evidence="7" key="1">
    <citation type="journal article" date="2024" name="Algal Res.">
        <title>Biochemical, toxicological and genomic investigation of a high-biomass producing Limnothrix strain isolated from Italian shallow drinking water reservoir.</title>
        <authorList>
            <person name="Simonazzi M."/>
            <person name="Shishido T.K."/>
            <person name="Delbaje E."/>
            <person name="Wahlsten M."/>
            <person name="Fewer D.P."/>
            <person name="Sivonen K."/>
            <person name="Pezzolesi L."/>
            <person name="Pistocchi R."/>
        </authorList>
    </citation>
    <scope>NUCLEOTIDE SEQUENCE [LARGE SCALE GENOMIC DNA]</scope>
    <source>
        <strain evidence="7">LRLZ20PSL1</strain>
    </source>
</reference>
<keyword evidence="1" id="KW-0963">Cytoplasm</keyword>
<organism evidence="6 7">
    <name type="scientific">Limnothrix redekei LRLZ20PSL1</name>
    <dbReference type="NCBI Taxonomy" id="3112953"/>
    <lineage>
        <taxon>Bacteria</taxon>
        <taxon>Bacillati</taxon>
        <taxon>Cyanobacteriota</taxon>
        <taxon>Cyanophyceae</taxon>
        <taxon>Pseudanabaenales</taxon>
        <taxon>Pseudanabaenaceae</taxon>
        <taxon>Limnothrix</taxon>
    </lineage>
</organism>
<evidence type="ECO:0000256" key="1">
    <source>
        <dbReference type="ARBA" id="ARBA00022490"/>
    </source>
</evidence>
<evidence type="ECO:0000256" key="2">
    <source>
        <dbReference type="ARBA" id="ARBA00022618"/>
    </source>
</evidence>
<evidence type="ECO:0000256" key="3">
    <source>
        <dbReference type="ARBA" id="ARBA00022829"/>
    </source>
</evidence>
<dbReference type="Proteomes" id="UP001604335">
    <property type="component" value="Unassembled WGS sequence"/>
</dbReference>
<dbReference type="InterPro" id="IPR005234">
    <property type="entry name" value="ScpB_csome_segregation"/>
</dbReference>
<feature type="compositionally biased region" description="Acidic residues" evidence="5">
    <location>
        <begin position="193"/>
        <end position="220"/>
    </location>
</feature>
<proteinExistence type="predicted"/>
<dbReference type="NCBIfam" id="TIGR00281">
    <property type="entry name" value="SMC-Scp complex subunit ScpB"/>
    <property type="match status" value="1"/>
</dbReference>
<dbReference type="Pfam" id="PF04079">
    <property type="entry name" value="SMC_ScpB"/>
    <property type="match status" value="1"/>
</dbReference>
<dbReference type="Gene3D" id="1.10.10.10">
    <property type="entry name" value="Winged helix-like DNA-binding domain superfamily/Winged helix DNA-binding domain"/>
    <property type="match status" value="2"/>
</dbReference>